<proteinExistence type="predicted"/>
<dbReference type="EMBL" id="JBHLWH010000027">
    <property type="protein sequence ID" value="MFC0248744.1"/>
    <property type="molecule type" value="Genomic_DNA"/>
</dbReference>
<organism evidence="1 2">
    <name type="scientific">Citricoccus parietis</name>
    <dbReference type="NCBI Taxonomy" id="592307"/>
    <lineage>
        <taxon>Bacteria</taxon>
        <taxon>Bacillati</taxon>
        <taxon>Actinomycetota</taxon>
        <taxon>Actinomycetes</taxon>
        <taxon>Micrococcales</taxon>
        <taxon>Micrococcaceae</taxon>
        <taxon>Citricoccus</taxon>
    </lineage>
</organism>
<evidence type="ECO:0000313" key="1">
    <source>
        <dbReference type="EMBL" id="MFC0248744.1"/>
    </source>
</evidence>
<accession>A0ABV6F605</accession>
<keyword evidence="2" id="KW-1185">Reference proteome</keyword>
<name>A0ABV6F605_9MICC</name>
<evidence type="ECO:0000313" key="2">
    <source>
        <dbReference type="Proteomes" id="UP001589766"/>
    </source>
</evidence>
<gene>
    <name evidence="1" type="ORF">ACFFIO_09545</name>
</gene>
<protein>
    <submittedName>
        <fullName evidence="1">Uncharacterized protein</fullName>
    </submittedName>
</protein>
<sequence>MTTTAEELHETIAEGQRIRDTLTAKASKIQPTKAEAEKIADAEAARDELAEREQAEVQRVRAREYHWADWFIRKGGYEQTSKAAAAERTDAEKALREALDNDPVYQAMARYKATGDYGARLYDLRERAVSALGLQQDPRGYPANGFSNYTEPSRTIEEHQKRRATDAVDEWYDALHAAVDAHVRSHDDTLPEALPTPGAERLDRAQRMATTEAEFRARVRIEETATFMPVPNGWMSRKVRVLHDLENGETLPLDDPKDAESGVFGYVFGDEFVPLDDLTPAQIEVAEQAVKQNDPGRYWRIHRPN</sequence>
<dbReference type="Proteomes" id="UP001589766">
    <property type="component" value="Unassembled WGS sequence"/>
</dbReference>
<dbReference type="RefSeq" id="WP_378041334.1">
    <property type="nucleotide sequence ID" value="NZ_JBHLWH010000027.1"/>
</dbReference>
<reference evidence="1 2" key="1">
    <citation type="submission" date="2024-09" db="EMBL/GenBank/DDBJ databases">
        <authorList>
            <person name="Sun Q."/>
            <person name="Mori K."/>
        </authorList>
    </citation>
    <scope>NUCLEOTIDE SEQUENCE [LARGE SCALE GENOMIC DNA]</scope>
    <source>
        <strain evidence="1 2">CCM 7609</strain>
    </source>
</reference>
<comment type="caution">
    <text evidence="1">The sequence shown here is derived from an EMBL/GenBank/DDBJ whole genome shotgun (WGS) entry which is preliminary data.</text>
</comment>